<evidence type="ECO:0000313" key="5">
    <source>
        <dbReference type="Proteomes" id="UP001630127"/>
    </source>
</evidence>
<evidence type="ECO:0000256" key="3">
    <source>
        <dbReference type="PROSITE-ProRule" id="PRU01191"/>
    </source>
</evidence>
<proteinExistence type="inferred from homology"/>
<dbReference type="AlphaFoldDB" id="A0ABD2YGL6"/>
<dbReference type="InterPro" id="IPR005202">
    <property type="entry name" value="TF_GRAS"/>
</dbReference>
<dbReference type="Pfam" id="PF03514">
    <property type="entry name" value="GRAS"/>
    <property type="match status" value="2"/>
</dbReference>
<comment type="caution">
    <text evidence="3">Lacks conserved residue(s) required for the propagation of feature annotation.</text>
</comment>
<name>A0ABD2YGL6_9GENT</name>
<feature type="region of interest" description="SAW" evidence="3">
    <location>
        <begin position="247"/>
        <end position="324"/>
    </location>
</feature>
<sequence>MVSRRAETTERTNNPSKKHEDFELALLLQAAALKFSNQQPDRARRLLDFCQSLASPKGNPVQGVVHYFAKAIQERIIREIGGVVLPEAAKGNQRNPTVEEEAVQTLQSAAIVGQYEIPFSRVSPFTAIQAIVENVGSAKRIHLVDLGIKSVSNWPMVMQALADRQHECPLELLKITAVGVGQSKESIEEIEMVAETNTSIFADRFNSALSFYTALFNCLEDCMGGDNGGRTVTDGVFMWEGIQNLITTEGEEMIYRKEGIEFWRVLLTRFGMIEIGLSDGALSQANMLVESNPCWRSCTLDVNGKGLVMGWKGTPMKIRFTIWKFDHE</sequence>
<evidence type="ECO:0000256" key="1">
    <source>
        <dbReference type="ARBA" id="ARBA00023015"/>
    </source>
</evidence>
<dbReference type="EMBL" id="JBJUIK010000013">
    <property type="protein sequence ID" value="KAL3506056.1"/>
    <property type="molecule type" value="Genomic_DNA"/>
</dbReference>
<comment type="caution">
    <text evidence="4">The sequence shown here is derived from an EMBL/GenBank/DDBJ whole genome shotgun (WGS) entry which is preliminary data.</text>
</comment>
<keyword evidence="5" id="KW-1185">Reference proteome</keyword>
<dbReference type="PANTHER" id="PTHR31636">
    <property type="entry name" value="OSJNBA0084A10.13 PROTEIN-RELATED"/>
    <property type="match status" value="1"/>
</dbReference>
<gene>
    <name evidence="4" type="ORF">ACH5RR_031438</name>
</gene>
<keyword evidence="1" id="KW-0805">Transcription regulation</keyword>
<evidence type="ECO:0000256" key="2">
    <source>
        <dbReference type="ARBA" id="ARBA00023163"/>
    </source>
</evidence>
<organism evidence="4 5">
    <name type="scientific">Cinchona calisaya</name>
    <dbReference type="NCBI Taxonomy" id="153742"/>
    <lineage>
        <taxon>Eukaryota</taxon>
        <taxon>Viridiplantae</taxon>
        <taxon>Streptophyta</taxon>
        <taxon>Embryophyta</taxon>
        <taxon>Tracheophyta</taxon>
        <taxon>Spermatophyta</taxon>
        <taxon>Magnoliopsida</taxon>
        <taxon>eudicotyledons</taxon>
        <taxon>Gunneridae</taxon>
        <taxon>Pentapetalae</taxon>
        <taxon>asterids</taxon>
        <taxon>lamiids</taxon>
        <taxon>Gentianales</taxon>
        <taxon>Rubiaceae</taxon>
        <taxon>Cinchonoideae</taxon>
        <taxon>Cinchoneae</taxon>
        <taxon>Cinchona</taxon>
    </lineage>
</organism>
<dbReference type="PROSITE" id="PS50985">
    <property type="entry name" value="GRAS"/>
    <property type="match status" value="1"/>
</dbReference>
<accession>A0ABD2YGL6</accession>
<evidence type="ECO:0000313" key="4">
    <source>
        <dbReference type="EMBL" id="KAL3506056.1"/>
    </source>
</evidence>
<dbReference type="Proteomes" id="UP001630127">
    <property type="component" value="Unassembled WGS sequence"/>
</dbReference>
<keyword evidence="2" id="KW-0804">Transcription</keyword>
<protein>
    <submittedName>
        <fullName evidence="4">Uncharacterized protein</fullName>
    </submittedName>
</protein>
<reference evidence="4 5" key="1">
    <citation type="submission" date="2024-11" db="EMBL/GenBank/DDBJ databases">
        <title>A near-complete genome assembly of Cinchona calisaya.</title>
        <authorList>
            <person name="Lian D.C."/>
            <person name="Zhao X.W."/>
            <person name="Wei L."/>
        </authorList>
    </citation>
    <scope>NUCLEOTIDE SEQUENCE [LARGE SCALE GENOMIC DNA]</scope>
    <source>
        <tissue evidence="4">Nenye</tissue>
    </source>
</reference>
<comment type="similarity">
    <text evidence="3">Belongs to the GRAS family.</text>
</comment>